<dbReference type="Proteomes" id="UP000221011">
    <property type="component" value="Chromosome"/>
</dbReference>
<evidence type="ECO:0000313" key="2">
    <source>
        <dbReference type="EMBL" id="ATL29205.1"/>
    </source>
</evidence>
<evidence type="ECO:0000256" key="1">
    <source>
        <dbReference type="SAM" id="MobiDB-lite"/>
    </source>
</evidence>
<reference evidence="2 3" key="1">
    <citation type="submission" date="2017-08" db="EMBL/GenBank/DDBJ databases">
        <title>Complete Genome Sequence of Streptomyces formicae KY5, the formicamycin producer.</title>
        <authorList>
            <person name="Holmes N.A."/>
            <person name="Devine R."/>
            <person name="Qin Z."/>
            <person name="Seipke R.F."/>
            <person name="Wilkinson B."/>
            <person name="Hutchings M.I."/>
        </authorList>
    </citation>
    <scope>NUCLEOTIDE SEQUENCE [LARGE SCALE GENOMIC DNA]</scope>
    <source>
        <strain evidence="2 3">KY5</strain>
    </source>
</reference>
<organism evidence="2 3">
    <name type="scientific">Streptomyces formicae</name>
    <dbReference type="NCBI Taxonomy" id="1616117"/>
    <lineage>
        <taxon>Bacteria</taxon>
        <taxon>Bacillati</taxon>
        <taxon>Actinomycetota</taxon>
        <taxon>Actinomycetes</taxon>
        <taxon>Kitasatosporales</taxon>
        <taxon>Streptomycetaceae</taxon>
        <taxon>Streptomyces</taxon>
    </lineage>
</organism>
<dbReference type="KEGG" id="sfk:KY5_4187"/>
<feature type="region of interest" description="Disordered" evidence="1">
    <location>
        <begin position="49"/>
        <end position="73"/>
    </location>
</feature>
<proteinExistence type="predicted"/>
<gene>
    <name evidence="2" type="ORF">KY5_4187</name>
</gene>
<keyword evidence="3" id="KW-1185">Reference proteome</keyword>
<dbReference type="EMBL" id="CP022685">
    <property type="protein sequence ID" value="ATL29205.1"/>
    <property type="molecule type" value="Genomic_DNA"/>
</dbReference>
<name>A0A291QCM9_9ACTN</name>
<protein>
    <submittedName>
        <fullName evidence="2">Uncharacterized protein</fullName>
    </submittedName>
</protein>
<sequence>MIVLLYLAALVAAAGLGAVIWAARGGPRWVRGAAKVTLATADLVTAASKRGRRGGGYRSGESSGDVSGDGGSG</sequence>
<evidence type="ECO:0000313" key="3">
    <source>
        <dbReference type="Proteomes" id="UP000221011"/>
    </source>
</evidence>
<dbReference type="AlphaFoldDB" id="A0A291QCM9"/>
<accession>A0A291QCM9</accession>